<dbReference type="InterPro" id="IPR029486">
    <property type="entry name" value="GH97_N"/>
</dbReference>
<dbReference type="RefSeq" id="WP_338731594.1">
    <property type="nucleotide sequence ID" value="NZ_CP136924.1"/>
</dbReference>
<comment type="subunit">
    <text evidence="2">Monomer.</text>
</comment>
<gene>
    <name evidence="8" type="ORF">R3L15_10535</name>
    <name evidence="7" type="ORF">R3L16_11055</name>
</gene>
<dbReference type="EMBL" id="CP136925">
    <property type="protein sequence ID" value="WXA12556.1"/>
    <property type="molecule type" value="Genomic_DNA"/>
</dbReference>
<evidence type="ECO:0000313" key="8">
    <source>
        <dbReference type="EMBL" id="WXA12556.1"/>
    </source>
</evidence>
<dbReference type="GO" id="GO:0030246">
    <property type="term" value="F:carbohydrate binding"/>
    <property type="evidence" value="ECO:0007669"/>
    <property type="project" value="InterPro"/>
</dbReference>
<evidence type="ECO:0000256" key="2">
    <source>
        <dbReference type="ARBA" id="ARBA00011245"/>
    </source>
</evidence>
<organism evidence="8">
    <name type="scientific">Mangrovimonas cancribranchiae</name>
    <dbReference type="NCBI Taxonomy" id="3080055"/>
    <lineage>
        <taxon>Bacteria</taxon>
        <taxon>Pseudomonadati</taxon>
        <taxon>Bacteroidota</taxon>
        <taxon>Flavobacteriia</taxon>
        <taxon>Flavobacteriales</taxon>
        <taxon>Flavobacteriaceae</taxon>
        <taxon>Mangrovimonas</taxon>
    </lineage>
</organism>
<dbReference type="PROSITE" id="PS51257">
    <property type="entry name" value="PROKAR_LIPOPROTEIN"/>
    <property type="match status" value="1"/>
</dbReference>
<dbReference type="Gene3D" id="2.70.98.10">
    <property type="match status" value="1"/>
</dbReference>
<sequence length="668" mass="76728">MTQRFLLVLLLTVAFFSCEKETKTPTQYVLQSPEKANTITFTLDNGMPTYMVNHGDKEVLTPSKLGFVFKNNDSLASNLEVVNTKEMAFDETWEQVWGEKHNIRNNYNGLLVELQEKTNAKRKLNIEFRAFDDGVAFRYIFPKQNVQDSIFIMNELTEFNLKDDGDSWWIPAYKTNRYEHLFTQTKVSQIDSVHTPYTIKSNGGLYLSLHEADLKNYASYTVAKKQGTHLDLDLMPWSDGVKVRTTDSFQTPWRTLQIAEKPGDLIDSYLVLNLNEPNKLDDLSYIETYKYTGIWWGMHISKYTFYEGPKHGASTENSLEYIDQTKKLGVHHMLIEGWNKGWTPTWYENKMHEFSFTQPTDDFDYNKVVDYANKNDVKIIGYHETGSNIINYKKQIDAGMQLYKDLGIHDVKIGQVGDMLNMKEWHGSQFGVEYYRWVLEKAAQYQLTVNFHEPIKDTGERRTYPNMMAREGARGQEYNAWSEGNPPSHTALLPFTRLLSGPMDFTPGVIDIMQESGFNGRRVHTTAAKQLALYVVFYSPIQMLADLPENYIGKPEFQFLADVPTDWEDTKVINAEIGEYITTVRKDINSNDWYLGSITNEEARDFEIDLSFLDEGTYEAQIYADAEGTDIDNNPAKVTISKQEVTANDKLPLHLGAGGGAAVRFKKL</sequence>
<dbReference type="InterPro" id="IPR019563">
    <property type="entry name" value="GH97_catalytic"/>
</dbReference>
<dbReference type="Pfam" id="PF14509">
    <property type="entry name" value="GH97_C"/>
    <property type="match status" value="1"/>
</dbReference>
<evidence type="ECO:0000259" key="4">
    <source>
        <dbReference type="Pfam" id="PF10566"/>
    </source>
</evidence>
<dbReference type="AlphaFoldDB" id="A0AAU6P659"/>
<dbReference type="Pfam" id="PF14508">
    <property type="entry name" value="GH97_N"/>
    <property type="match status" value="1"/>
</dbReference>
<dbReference type="InterPro" id="IPR013785">
    <property type="entry name" value="Aldolase_TIM"/>
</dbReference>
<evidence type="ECO:0000256" key="1">
    <source>
        <dbReference type="ARBA" id="ARBA00001913"/>
    </source>
</evidence>
<dbReference type="Proteomes" id="UP001368318">
    <property type="component" value="Chromosome"/>
</dbReference>
<accession>A0AAU6P659</accession>
<dbReference type="InterPro" id="IPR052720">
    <property type="entry name" value="Glycosyl_hydrolase_97"/>
</dbReference>
<keyword evidence="3" id="KW-0106">Calcium</keyword>
<evidence type="ECO:0000256" key="3">
    <source>
        <dbReference type="ARBA" id="ARBA00022837"/>
    </source>
</evidence>
<feature type="domain" description="Glycosyl-hydrolase 97 N-terminal" evidence="5">
    <location>
        <begin position="30"/>
        <end position="277"/>
    </location>
</feature>
<dbReference type="InterPro" id="IPR017853">
    <property type="entry name" value="GH"/>
</dbReference>
<evidence type="ECO:0000313" key="9">
    <source>
        <dbReference type="Proteomes" id="UP001368318"/>
    </source>
</evidence>
<proteinExistence type="predicted"/>
<dbReference type="EMBL" id="CP136924">
    <property type="protein sequence ID" value="WXA02283.1"/>
    <property type="molecule type" value="Genomic_DNA"/>
</dbReference>
<dbReference type="InterPro" id="IPR014718">
    <property type="entry name" value="GH-type_carb-bd"/>
</dbReference>
<protein>
    <submittedName>
        <fullName evidence="8">Glycoside hydrolase family 97 protein</fullName>
    </submittedName>
</protein>
<comment type="cofactor">
    <cofactor evidence="1">
        <name>Ca(2+)</name>
        <dbReference type="ChEBI" id="CHEBI:29108"/>
    </cofactor>
</comment>
<dbReference type="Gene3D" id="3.20.20.70">
    <property type="entry name" value="Aldolase class I"/>
    <property type="match status" value="1"/>
</dbReference>
<feature type="domain" description="Glycosyl-hydrolase 97 catalytic" evidence="4">
    <location>
        <begin position="295"/>
        <end position="473"/>
    </location>
</feature>
<dbReference type="InterPro" id="IPR029483">
    <property type="entry name" value="GH97_C"/>
</dbReference>
<dbReference type="PANTHER" id="PTHR35803">
    <property type="entry name" value="GLUCAN 1,4-ALPHA-GLUCOSIDASE SUSB-RELATED"/>
    <property type="match status" value="1"/>
</dbReference>
<dbReference type="SUPFAM" id="SSF51445">
    <property type="entry name" value="(Trans)glycosidases"/>
    <property type="match status" value="1"/>
</dbReference>
<dbReference type="PANTHER" id="PTHR35803:SF1">
    <property type="entry name" value="GLUCAN 1,4-ALPHA-GLUCOSIDASE SUSB"/>
    <property type="match status" value="1"/>
</dbReference>
<evidence type="ECO:0000259" key="6">
    <source>
        <dbReference type="Pfam" id="PF14509"/>
    </source>
</evidence>
<keyword evidence="9" id="KW-1185">Reference proteome</keyword>
<dbReference type="KEGG" id="mcaa:R3L15_10535"/>
<name>A0AAU6P659_9FLAO</name>
<dbReference type="Pfam" id="PF10566">
    <property type="entry name" value="Glyco_hydro_97"/>
    <property type="match status" value="1"/>
</dbReference>
<evidence type="ECO:0000259" key="5">
    <source>
        <dbReference type="Pfam" id="PF14508"/>
    </source>
</evidence>
<evidence type="ECO:0000313" key="7">
    <source>
        <dbReference type="EMBL" id="WXA02283.1"/>
    </source>
</evidence>
<reference evidence="8 9" key="1">
    <citation type="submission" date="2023-10" db="EMBL/GenBank/DDBJ databases">
        <title>Culture-based analysis of two novel bacteria associated with mangrove crab gills.</title>
        <authorList>
            <person name="Yang X."/>
            <person name="Garuglieri E."/>
            <person name="Van Goethem M.W."/>
            <person name="Fusi M."/>
            <person name="Marasco R."/>
            <person name="Daffonchio D.G."/>
        </authorList>
    </citation>
    <scope>NUCLEOTIDE SEQUENCE</scope>
    <source>
        <strain evidence="8">UG2-1</strain>
        <strain evidence="7">UG2-2</strain>
        <strain evidence="9">UG2_2</strain>
    </source>
</reference>
<dbReference type="GO" id="GO:0016787">
    <property type="term" value="F:hydrolase activity"/>
    <property type="evidence" value="ECO:0007669"/>
    <property type="project" value="UniProtKB-KW"/>
</dbReference>
<feature type="domain" description="Glycosyl-hydrolase 97 C-terminal oligomerisation" evidence="6">
    <location>
        <begin position="566"/>
        <end position="666"/>
    </location>
</feature>
<keyword evidence="8" id="KW-0378">Hydrolase</keyword>